<dbReference type="EMBL" id="VZIZ01000019">
    <property type="protein sequence ID" value="KAF0568505.1"/>
    <property type="molecule type" value="Genomic_DNA"/>
</dbReference>
<accession>A0A6N7BXV1</accession>
<evidence type="ECO:0000256" key="14">
    <source>
        <dbReference type="ARBA" id="ARBA00049494"/>
    </source>
</evidence>
<evidence type="ECO:0000313" key="17">
    <source>
        <dbReference type="EMBL" id="KAF0568505.1"/>
    </source>
</evidence>
<evidence type="ECO:0000256" key="1">
    <source>
        <dbReference type="ARBA" id="ARBA00002121"/>
    </source>
</evidence>
<dbReference type="RefSeq" id="WP_160022357.1">
    <property type="nucleotide sequence ID" value="NZ_VZIZ01000019.1"/>
</dbReference>
<evidence type="ECO:0000256" key="11">
    <source>
        <dbReference type="ARBA" id="ARBA00022840"/>
    </source>
</evidence>
<dbReference type="Proteomes" id="UP000471465">
    <property type="component" value="Unassembled WGS sequence"/>
</dbReference>
<keyword evidence="10 15" id="KW-0274">FAD</keyword>
<comment type="similarity">
    <text evidence="15">Belongs to the ribF family.</text>
</comment>
<dbReference type="AlphaFoldDB" id="A0A6N7BXV1"/>
<dbReference type="InterPro" id="IPR015865">
    <property type="entry name" value="Riboflavin_kinase_bac/euk"/>
</dbReference>
<evidence type="ECO:0000256" key="2">
    <source>
        <dbReference type="ARBA" id="ARBA00004726"/>
    </source>
</evidence>
<dbReference type="Gene3D" id="3.40.50.620">
    <property type="entry name" value="HUPs"/>
    <property type="match status" value="1"/>
</dbReference>
<evidence type="ECO:0000313" key="18">
    <source>
        <dbReference type="Proteomes" id="UP000471465"/>
    </source>
</evidence>
<keyword evidence="7 15" id="KW-0548">Nucleotidyltransferase</keyword>
<comment type="pathway">
    <text evidence="3 15">Cofactor biosynthesis; FMN biosynthesis; FMN from riboflavin (ATP route): step 1/1.</text>
</comment>
<organism evidence="17 18">
    <name type="scientific">Psychrobacter nivimaris</name>
    <dbReference type="NCBI Taxonomy" id="281738"/>
    <lineage>
        <taxon>Bacteria</taxon>
        <taxon>Pseudomonadati</taxon>
        <taxon>Pseudomonadota</taxon>
        <taxon>Gammaproteobacteria</taxon>
        <taxon>Moraxellales</taxon>
        <taxon>Moraxellaceae</taxon>
        <taxon>Psychrobacter</taxon>
    </lineage>
</organism>
<dbReference type="Pfam" id="PF06574">
    <property type="entry name" value="FAD_syn"/>
    <property type="match status" value="1"/>
</dbReference>
<gene>
    <name evidence="17" type="ORF">FQV37_913</name>
</gene>
<comment type="caution">
    <text evidence="17">The sequence shown here is derived from an EMBL/GenBank/DDBJ whole genome shotgun (WGS) entry which is preliminary data.</text>
</comment>
<keyword evidence="18" id="KW-1185">Reference proteome</keyword>
<comment type="catalytic activity">
    <reaction evidence="13 15">
        <text>riboflavin + ATP = FMN + ADP + H(+)</text>
        <dbReference type="Rhea" id="RHEA:14357"/>
        <dbReference type="ChEBI" id="CHEBI:15378"/>
        <dbReference type="ChEBI" id="CHEBI:30616"/>
        <dbReference type="ChEBI" id="CHEBI:57986"/>
        <dbReference type="ChEBI" id="CHEBI:58210"/>
        <dbReference type="ChEBI" id="CHEBI:456216"/>
        <dbReference type="EC" id="2.7.1.26"/>
    </reaction>
</comment>
<dbReference type="CDD" id="cd02064">
    <property type="entry name" value="FAD_synthetase_N"/>
    <property type="match status" value="1"/>
</dbReference>
<dbReference type="InterPro" id="IPR023465">
    <property type="entry name" value="Riboflavin_kinase_dom_sf"/>
</dbReference>
<dbReference type="GO" id="GO:0008531">
    <property type="term" value="F:riboflavin kinase activity"/>
    <property type="evidence" value="ECO:0007669"/>
    <property type="project" value="UniProtKB-UniRule"/>
</dbReference>
<keyword evidence="5 15" id="KW-0288">FMN</keyword>
<dbReference type="UniPathway" id="UPA00277">
    <property type="reaction ID" value="UER00407"/>
</dbReference>
<dbReference type="PIRSF" id="PIRSF004491">
    <property type="entry name" value="FAD_Synth"/>
    <property type="match status" value="1"/>
</dbReference>
<dbReference type="UniPathway" id="UPA00276">
    <property type="reaction ID" value="UER00406"/>
</dbReference>
<name>A0A6N7BXV1_9GAMM</name>
<keyword evidence="6 15" id="KW-0808">Transferase</keyword>
<dbReference type="PANTHER" id="PTHR22749">
    <property type="entry name" value="RIBOFLAVIN KINASE/FMN ADENYLYLTRANSFERASE"/>
    <property type="match status" value="1"/>
</dbReference>
<sequence length="360" mass="39379">MKTYFLEQLISSPHASSTDTVPVELASCVLTIGNFDGVHLGHQAMLAQVREIAHTQNLGAAVMIFEPQPREFFAPAKAPARLTNLAEKQALLAEYGVETLIVAGFDTEFRSLSAQAFADILAKRLNVKALVLGDDFRFGHDRTGDSQFLRGYGLDVTNLHTVTDSNTNNDNTDSDNVDTTDNDAARISSTRVRDLLLAGDLQAANRLLGRDYAITGVVVRGDQIGRTIDFPTANIDLQRIKPALYGIFAVDVVSLDDNGNVIADGLTALATDGHTGVAGLRPHSVFGTANIGKRPSVDKGDDWRLEVHFPQLQADLYGLNLHVRFLHFLHGERRYDGLEALKAGIHQDVADLLEWRDKQI</sequence>
<evidence type="ECO:0000259" key="16">
    <source>
        <dbReference type="SMART" id="SM00904"/>
    </source>
</evidence>
<dbReference type="GO" id="GO:0006747">
    <property type="term" value="P:FAD biosynthetic process"/>
    <property type="evidence" value="ECO:0007669"/>
    <property type="project" value="UniProtKB-UniRule"/>
</dbReference>
<reference evidence="17 18" key="1">
    <citation type="submission" date="2019-09" db="EMBL/GenBank/DDBJ databases">
        <title>Draft genome sequence of Psychrobacter nivimaris LAMA 639, in search for biotechnological relevant genes.</title>
        <authorList>
            <person name="Lima A.O.S."/>
            <person name="Staloch B.E.K."/>
            <person name="Freitas R.C."/>
            <person name="Niero H."/>
            <person name="Silva M.A.C."/>
        </authorList>
    </citation>
    <scope>NUCLEOTIDE SEQUENCE [LARGE SCALE GENOMIC DNA]</scope>
    <source>
        <strain evidence="17 18">LAMA 639</strain>
    </source>
</reference>
<dbReference type="InterPro" id="IPR014729">
    <property type="entry name" value="Rossmann-like_a/b/a_fold"/>
</dbReference>
<dbReference type="SMART" id="SM00904">
    <property type="entry name" value="Flavokinase"/>
    <property type="match status" value="1"/>
</dbReference>
<keyword evidence="8 15" id="KW-0547">Nucleotide-binding</keyword>
<dbReference type="Pfam" id="PF01687">
    <property type="entry name" value="Flavokinase"/>
    <property type="match status" value="1"/>
</dbReference>
<dbReference type="InterPro" id="IPR015864">
    <property type="entry name" value="FAD_synthase"/>
</dbReference>
<dbReference type="InterPro" id="IPR023468">
    <property type="entry name" value="Riboflavin_kinase"/>
</dbReference>
<evidence type="ECO:0000256" key="15">
    <source>
        <dbReference type="PIRNR" id="PIRNR004491"/>
    </source>
</evidence>
<keyword evidence="9 15" id="KW-0418">Kinase</keyword>
<evidence type="ECO:0000256" key="13">
    <source>
        <dbReference type="ARBA" id="ARBA00047880"/>
    </source>
</evidence>
<dbReference type="SUPFAM" id="SSF82114">
    <property type="entry name" value="Riboflavin kinase-like"/>
    <property type="match status" value="1"/>
</dbReference>
<evidence type="ECO:0000256" key="7">
    <source>
        <dbReference type="ARBA" id="ARBA00022695"/>
    </source>
</evidence>
<feature type="domain" description="Riboflavin kinase" evidence="16">
    <location>
        <begin position="207"/>
        <end position="357"/>
    </location>
</feature>
<dbReference type="InterPro" id="IPR002606">
    <property type="entry name" value="Riboflavin_kinase_bac"/>
</dbReference>
<dbReference type="NCBIfam" id="TIGR00083">
    <property type="entry name" value="ribF"/>
    <property type="match status" value="1"/>
</dbReference>
<dbReference type="PANTHER" id="PTHR22749:SF6">
    <property type="entry name" value="RIBOFLAVIN KINASE"/>
    <property type="match status" value="1"/>
</dbReference>
<dbReference type="SUPFAM" id="SSF52374">
    <property type="entry name" value="Nucleotidylyl transferase"/>
    <property type="match status" value="1"/>
</dbReference>
<evidence type="ECO:0000256" key="10">
    <source>
        <dbReference type="ARBA" id="ARBA00022827"/>
    </source>
</evidence>
<dbReference type="GO" id="GO:0009231">
    <property type="term" value="P:riboflavin biosynthetic process"/>
    <property type="evidence" value="ECO:0007669"/>
    <property type="project" value="InterPro"/>
</dbReference>
<dbReference type="FunFam" id="3.40.50.620:FF:000021">
    <property type="entry name" value="Riboflavin biosynthesis protein"/>
    <property type="match status" value="1"/>
</dbReference>
<evidence type="ECO:0000256" key="3">
    <source>
        <dbReference type="ARBA" id="ARBA00005201"/>
    </source>
</evidence>
<proteinExistence type="inferred from homology"/>
<evidence type="ECO:0000256" key="9">
    <source>
        <dbReference type="ARBA" id="ARBA00022777"/>
    </source>
</evidence>
<dbReference type="GO" id="GO:0003919">
    <property type="term" value="F:FMN adenylyltransferase activity"/>
    <property type="evidence" value="ECO:0007669"/>
    <property type="project" value="UniProtKB-UniRule"/>
</dbReference>
<keyword evidence="11 15" id="KW-0067">ATP-binding</keyword>
<comment type="catalytic activity">
    <reaction evidence="14 15">
        <text>FMN + ATP + H(+) = FAD + diphosphate</text>
        <dbReference type="Rhea" id="RHEA:17237"/>
        <dbReference type="ChEBI" id="CHEBI:15378"/>
        <dbReference type="ChEBI" id="CHEBI:30616"/>
        <dbReference type="ChEBI" id="CHEBI:33019"/>
        <dbReference type="ChEBI" id="CHEBI:57692"/>
        <dbReference type="ChEBI" id="CHEBI:58210"/>
        <dbReference type="EC" id="2.7.7.2"/>
    </reaction>
</comment>
<evidence type="ECO:0000256" key="5">
    <source>
        <dbReference type="ARBA" id="ARBA00022643"/>
    </source>
</evidence>
<dbReference type="EC" id="2.7.1.26" evidence="15"/>
<evidence type="ECO:0000256" key="12">
    <source>
        <dbReference type="ARBA" id="ARBA00023268"/>
    </source>
</evidence>
<dbReference type="Gene3D" id="2.40.30.30">
    <property type="entry name" value="Riboflavin kinase-like"/>
    <property type="match status" value="1"/>
</dbReference>
<keyword evidence="4 15" id="KW-0285">Flavoprotein</keyword>
<dbReference type="EC" id="2.7.7.2" evidence="15"/>
<keyword evidence="12" id="KW-0511">Multifunctional enzyme</keyword>
<evidence type="ECO:0000256" key="8">
    <source>
        <dbReference type="ARBA" id="ARBA00022741"/>
    </source>
</evidence>
<protein>
    <recommendedName>
        <fullName evidence="15">Riboflavin biosynthesis protein</fullName>
    </recommendedName>
    <domain>
        <recommendedName>
            <fullName evidence="15">Riboflavin kinase</fullName>
            <ecNumber evidence="15">2.7.1.26</ecNumber>
        </recommendedName>
        <alternativeName>
            <fullName evidence="15">Flavokinase</fullName>
        </alternativeName>
    </domain>
    <domain>
        <recommendedName>
            <fullName evidence="15">FMN adenylyltransferase</fullName>
            <ecNumber evidence="15">2.7.7.2</ecNumber>
        </recommendedName>
        <alternativeName>
            <fullName evidence="15">FAD pyrophosphorylase</fullName>
        </alternativeName>
        <alternativeName>
            <fullName evidence="15">FAD synthase</fullName>
        </alternativeName>
    </domain>
</protein>
<dbReference type="GO" id="GO:0005524">
    <property type="term" value="F:ATP binding"/>
    <property type="evidence" value="ECO:0007669"/>
    <property type="project" value="UniProtKB-UniRule"/>
</dbReference>
<evidence type="ECO:0000256" key="4">
    <source>
        <dbReference type="ARBA" id="ARBA00022630"/>
    </source>
</evidence>
<evidence type="ECO:0000256" key="6">
    <source>
        <dbReference type="ARBA" id="ARBA00022679"/>
    </source>
</evidence>
<dbReference type="GO" id="GO:0009398">
    <property type="term" value="P:FMN biosynthetic process"/>
    <property type="evidence" value="ECO:0007669"/>
    <property type="project" value="UniProtKB-UniRule"/>
</dbReference>
<comment type="pathway">
    <text evidence="2 15">Cofactor biosynthesis; FAD biosynthesis; FAD from FMN: step 1/1.</text>
</comment>
<comment type="function">
    <text evidence="1">Catalyzes the phosphorylation of riboflavin to FMN followed by the adenylation of FMN to FAD.</text>
</comment>